<name>A0A2G4EVV2_9CYAN</name>
<dbReference type="AlphaFoldDB" id="A0A2G4EVV2"/>
<organism evidence="1 2">
    <name type="scientific">Tychonema bourrellyi FEM_GT703</name>
    <dbReference type="NCBI Taxonomy" id="2040638"/>
    <lineage>
        <taxon>Bacteria</taxon>
        <taxon>Bacillati</taxon>
        <taxon>Cyanobacteriota</taxon>
        <taxon>Cyanophyceae</taxon>
        <taxon>Oscillatoriophycideae</taxon>
        <taxon>Oscillatoriales</taxon>
        <taxon>Microcoleaceae</taxon>
        <taxon>Tychonema</taxon>
    </lineage>
</organism>
<reference evidence="1" key="1">
    <citation type="submission" date="2017-10" db="EMBL/GenBank/DDBJ databases">
        <title>Draft genome sequence of the planktic cyanobacteria Tychonema bourrellyi isolated from alpine lentic freshwater.</title>
        <authorList>
            <person name="Tett A."/>
            <person name="Armanini F."/>
            <person name="Asnicar F."/>
            <person name="Boscaini A."/>
            <person name="Pasolli E."/>
            <person name="Zolfo M."/>
            <person name="Donati C."/>
            <person name="Salmaso N."/>
            <person name="Segata N."/>
        </authorList>
    </citation>
    <scope>NUCLEOTIDE SEQUENCE</scope>
    <source>
        <strain evidence="1">FEM_GT703</strain>
    </source>
</reference>
<protein>
    <submittedName>
        <fullName evidence="1">Uncharacterized protein</fullName>
    </submittedName>
</protein>
<comment type="caution">
    <text evidence="1">The sequence shown here is derived from an EMBL/GenBank/DDBJ whole genome shotgun (WGS) entry which is preliminary data.</text>
</comment>
<evidence type="ECO:0000313" key="2">
    <source>
        <dbReference type="Proteomes" id="UP000226442"/>
    </source>
</evidence>
<proteinExistence type="predicted"/>
<dbReference type="Proteomes" id="UP000226442">
    <property type="component" value="Unassembled WGS sequence"/>
</dbReference>
<sequence length="75" mass="8805">MFVDIKNCHLFTAWPSSNYLTSWQKADAVEQSKNLKYSVQKLLRQKLYHAPVSLLQIKKIVEQIQRPTPHNNPIE</sequence>
<dbReference type="EMBL" id="NXIB02000173">
    <property type="protein sequence ID" value="PHX53608.1"/>
    <property type="molecule type" value="Genomic_DNA"/>
</dbReference>
<gene>
    <name evidence="1" type="ORF">CP500_020575</name>
</gene>
<evidence type="ECO:0000313" key="1">
    <source>
        <dbReference type="EMBL" id="PHX53608.1"/>
    </source>
</evidence>
<keyword evidence="2" id="KW-1185">Reference proteome</keyword>
<accession>A0A2G4EVV2</accession>